<dbReference type="AlphaFoldDB" id="A0A0F9D3U2"/>
<dbReference type="EMBL" id="LAZR01030566">
    <property type="protein sequence ID" value="KKL56224.1"/>
    <property type="molecule type" value="Genomic_DNA"/>
</dbReference>
<protein>
    <submittedName>
        <fullName evidence="1">Uncharacterized protein</fullName>
    </submittedName>
</protein>
<comment type="caution">
    <text evidence="1">The sequence shown here is derived from an EMBL/GenBank/DDBJ whole genome shotgun (WGS) entry which is preliminary data.</text>
</comment>
<accession>A0A0F9D3U2</accession>
<name>A0A0F9D3U2_9ZZZZ</name>
<evidence type="ECO:0000313" key="1">
    <source>
        <dbReference type="EMBL" id="KKL56224.1"/>
    </source>
</evidence>
<gene>
    <name evidence="1" type="ORF">LCGC14_2247530</name>
</gene>
<reference evidence="1" key="1">
    <citation type="journal article" date="2015" name="Nature">
        <title>Complex archaea that bridge the gap between prokaryotes and eukaryotes.</title>
        <authorList>
            <person name="Spang A."/>
            <person name="Saw J.H."/>
            <person name="Jorgensen S.L."/>
            <person name="Zaremba-Niedzwiedzka K."/>
            <person name="Martijn J."/>
            <person name="Lind A.E."/>
            <person name="van Eijk R."/>
            <person name="Schleper C."/>
            <person name="Guy L."/>
            <person name="Ettema T.J."/>
        </authorList>
    </citation>
    <scope>NUCLEOTIDE SEQUENCE</scope>
</reference>
<proteinExistence type="predicted"/>
<organism evidence="1">
    <name type="scientific">marine sediment metagenome</name>
    <dbReference type="NCBI Taxonomy" id="412755"/>
    <lineage>
        <taxon>unclassified sequences</taxon>
        <taxon>metagenomes</taxon>
        <taxon>ecological metagenomes</taxon>
    </lineage>
</organism>
<sequence length="102" mass="11195">KRGEALDAINKSMVEQSLDGIEWAIKEVANRTDGKPVQVQEIYQEITARSVVGIFRAKLEDDSQVRTALKAAGADNLLPVLDQLMIEHPLAIAHETQKNTSG</sequence>
<feature type="non-terminal residue" evidence="1">
    <location>
        <position position="1"/>
    </location>
</feature>